<dbReference type="CDD" id="cd12914">
    <property type="entry name" value="PDC1_DGC_like"/>
    <property type="match status" value="1"/>
</dbReference>
<evidence type="ECO:0000313" key="7">
    <source>
        <dbReference type="Proteomes" id="UP001169492"/>
    </source>
</evidence>
<evidence type="ECO:0000256" key="4">
    <source>
        <dbReference type="SAM" id="Phobius"/>
    </source>
</evidence>
<feature type="transmembrane region" description="Helical" evidence="4">
    <location>
        <begin position="176"/>
        <end position="197"/>
    </location>
</feature>
<dbReference type="Proteomes" id="UP001169492">
    <property type="component" value="Unassembled WGS sequence"/>
</dbReference>
<dbReference type="PANTHER" id="PTHR45138">
    <property type="entry name" value="REGULATORY COMPONENTS OF SENSORY TRANSDUCTION SYSTEM"/>
    <property type="match status" value="1"/>
</dbReference>
<evidence type="ECO:0000313" key="6">
    <source>
        <dbReference type="EMBL" id="MDN7125090.1"/>
    </source>
</evidence>
<evidence type="ECO:0000259" key="5">
    <source>
        <dbReference type="PROSITE" id="PS50887"/>
    </source>
</evidence>
<reference evidence="6 7" key="1">
    <citation type="submission" date="2021-03" db="EMBL/GenBank/DDBJ databases">
        <title>Pseudidiomarina terrestris, a new bacterium isolated from saline soil.</title>
        <authorList>
            <person name="Galisteo C."/>
            <person name="De La Haba R."/>
            <person name="Sanchez-Porro C."/>
            <person name="Ventosa A."/>
        </authorList>
    </citation>
    <scope>NUCLEOTIDE SEQUENCE [LARGE SCALE GENOMIC DNA]</scope>
    <source>
        <strain evidence="6 7">1APP75-32.1</strain>
    </source>
</reference>
<dbReference type="FunFam" id="3.30.70.270:FF:000001">
    <property type="entry name" value="Diguanylate cyclase domain protein"/>
    <property type="match status" value="1"/>
</dbReference>
<dbReference type="PANTHER" id="PTHR45138:SF24">
    <property type="entry name" value="DIGUANYLATE CYCLASE DGCC-RELATED"/>
    <property type="match status" value="1"/>
</dbReference>
<dbReference type="RefSeq" id="WP_301774809.1">
    <property type="nucleotide sequence ID" value="NZ_JAGGJB010000005.1"/>
</dbReference>
<dbReference type="InterPro" id="IPR050469">
    <property type="entry name" value="Diguanylate_Cyclase"/>
</dbReference>
<dbReference type="Gene3D" id="3.30.70.270">
    <property type="match status" value="1"/>
</dbReference>
<dbReference type="AlphaFoldDB" id="A0AAW7QXY1"/>
<dbReference type="SUPFAM" id="SSF55073">
    <property type="entry name" value="Nucleotide cyclase"/>
    <property type="match status" value="1"/>
</dbReference>
<dbReference type="InterPro" id="IPR043128">
    <property type="entry name" value="Rev_trsase/Diguanyl_cyclase"/>
</dbReference>
<name>A0AAW7QXY1_9GAMM</name>
<feature type="transmembrane region" description="Helical" evidence="4">
    <location>
        <begin position="77"/>
        <end position="94"/>
    </location>
</feature>
<evidence type="ECO:0000256" key="1">
    <source>
        <dbReference type="ARBA" id="ARBA00001946"/>
    </source>
</evidence>
<keyword evidence="6" id="KW-0808">Transferase</keyword>
<dbReference type="Gene3D" id="3.30.450.20">
    <property type="entry name" value="PAS domain"/>
    <property type="match status" value="1"/>
</dbReference>
<accession>A0AAW7QXY1</accession>
<sequence>MRNASVNHHLTNVSWGLGYGSVAAIINYFLAFEVYGSVTILLGQMIVFLALFTRGLTAAVIAALMASAAVYLYTQNAFFFITLISEVLTVYLLYRRKVPILLADLLYWVLLGIPMSYLYLPTVLDLPTDFLVIIMAKLVFNGLLYTALAILLFQLVPKSWRVVPMKPVSDSLTGRIFYLSFLCIVVTSLSFSFLYTVRSAQQIEQQIVADIGAKANSLREVTEDFVTDYVVAVRNLRDSMASLASFEEQLELMALTQNNYPSFVSMLRADANGVILHGVPTDHFGEVLTQTSTLPDIDDRNYFQAPKATHEGYVSSAFRGRGFGTQPIIAISEPLLKNGEFMGIVEGSLDIPELNRLVRRTDIDPRYQSVVVTDNDNQVIFASDQLNLIALASFSPRNLLNLYTQDLPLTRLQNRDMLYTQRLNKYGWNIYVFSSPEQLTQLFTHNLIILFVFLILIGTLFALVTRRFAREITRPLESLAEQLNHDTDLPLAIDQSEMSREVRTIADNLISARKLMVNFNRQLQTQVQEKTADLEKLNGKLEKLAREDGLTELLNRRTFDDLAEQRYHEAMATRKHVALILMDIDHFKRINDTMGHPVGDECIRMVGLILKEYFERKGCLVGRYGGEEFAVFVSEVDDLLTLAKSFQDALATSCQVEGQVIPLSMSMGIVEVRSSFSGGSFRRLVAHADKLLYQSKDSGRNRISIETL</sequence>
<gene>
    <name evidence="6" type="ORF">J6I90_09380</name>
</gene>
<dbReference type="GO" id="GO:0005886">
    <property type="term" value="C:plasma membrane"/>
    <property type="evidence" value="ECO:0007669"/>
    <property type="project" value="TreeGrafter"/>
</dbReference>
<dbReference type="EC" id="2.7.7.65" evidence="2"/>
<dbReference type="CDD" id="cd01949">
    <property type="entry name" value="GGDEF"/>
    <property type="match status" value="1"/>
</dbReference>
<keyword evidence="4" id="KW-0812">Transmembrane</keyword>
<evidence type="ECO:0000256" key="2">
    <source>
        <dbReference type="ARBA" id="ARBA00012528"/>
    </source>
</evidence>
<organism evidence="6 7">
    <name type="scientific">Pseudidiomarina terrestris</name>
    <dbReference type="NCBI Taxonomy" id="2820060"/>
    <lineage>
        <taxon>Bacteria</taxon>
        <taxon>Pseudomonadati</taxon>
        <taxon>Pseudomonadota</taxon>
        <taxon>Gammaproteobacteria</taxon>
        <taxon>Alteromonadales</taxon>
        <taxon>Idiomarinaceae</taxon>
        <taxon>Pseudidiomarina</taxon>
    </lineage>
</organism>
<dbReference type="SMART" id="SM00267">
    <property type="entry name" value="GGDEF"/>
    <property type="match status" value="1"/>
</dbReference>
<dbReference type="PROSITE" id="PS50887">
    <property type="entry name" value="GGDEF"/>
    <property type="match status" value="1"/>
</dbReference>
<dbReference type="NCBIfam" id="TIGR00254">
    <property type="entry name" value="GGDEF"/>
    <property type="match status" value="1"/>
</dbReference>
<keyword evidence="6" id="KW-0548">Nucleotidyltransferase</keyword>
<keyword evidence="4" id="KW-1133">Transmembrane helix</keyword>
<feature type="transmembrane region" description="Helical" evidence="4">
    <location>
        <begin position="15"/>
        <end position="35"/>
    </location>
</feature>
<dbReference type="EMBL" id="JAGGJB010000005">
    <property type="protein sequence ID" value="MDN7125090.1"/>
    <property type="molecule type" value="Genomic_DNA"/>
</dbReference>
<feature type="transmembrane region" description="Helical" evidence="4">
    <location>
        <begin position="101"/>
        <end position="120"/>
    </location>
</feature>
<feature type="transmembrane region" description="Helical" evidence="4">
    <location>
        <begin position="132"/>
        <end position="156"/>
    </location>
</feature>
<comment type="cofactor">
    <cofactor evidence="1">
        <name>Mg(2+)</name>
        <dbReference type="ChEBI" id="CHEBI:18420"/>
    </cofactor>
</comment>
<proteinExistence type="predicted"/>
<dbReference type="GO" id="GO:0052621">
    <property type="term" value="F:diguanylate cyclase activity"/>
    <property type="evidence" value="ECO:0007669"/>
    <property type="project" value="UniProtKB-EC"/>
</dbReference>
<keyword evidence="4" id="KW-0472">Membrane</keyword>
<feature type="domain" description="GGDEF" evidence="5">
    <location>
        <begin position="575"/>
        <end position="708"/>
    </location>
</feature>
<dbReference type="Pfam" id="PF00990">
    <property type="entry name" value="GGDEF"/>
    <property type="match status" value="1"/>
</dbReference>
<feature type="transmembrane region" description="Helical" evidence="4">
    <location>
        <begin position="442"/>
        <end position="464"/>
    </location>
</feature>
<evidence type="ECO:0000256" key="3">
    <source>
        <dbReference type="SAM" id="Coils"/>
    </source>
</evidence>
<feature type="coiled-coil region" evidence="3">
    <location>
        <begin position="520"/>
        <end position="547"/>
    </location>
</feature>
<dbReference type="GO" id="GO:1902201">
    <property type="term" value="P:negative regulation of bacterial-type flagellum-dependent cell motility"/>
    <property type="evidence" value="ECO:0007669"/>
    <property type="project" value="TreeGrafter"/>
</dbReference>
<dbReference type="InterPro" id="IPR029787">
    <property type="entry name" value="Nucleotide_cyclase"/>
</dbReference>
<comment type="caution">
    <text evidence="6">The sequence shown here is derived from an EMBL/GenBank/DDBJ whole genome shotgun (WGS) entry which is preliminary data.</text>
</comment>
<keyword evidence="3" id="KW-0175">Coiled coil</keyword>
<feature type="transmembrane region" description="Helical" evidence="4">
    <location>
        <begin position="47"/>
        <end position="71"/>
    </location>
</feature>
<dbReference type="GO" id="GO:0043709">
    <property type="term" value="P:cell adhesion involved in single-species biofilm formation"/>
    <property type="evidence" value="ECO:0007669"/>
    <property type="project" value="TreeGrafter"/>
</dbReference>
<dbReference type="InterPro" id="IPR000160">
    <property type="entry name" value="GGDEF_dom"/>
</dbReference>
<protein>
    <recommendedName>
        <fullName evidence="2">diguanylate cyclase</fullName>
        <ecNumber evidence="2">2.7.7.65</ecNumber>
    </recommendedName>
</protein>